<dbReference type="Proteomes" id="UP000315423">
    <property type="component" value="Unassembled WGS sequence"/>
</dbReference>
<evidence type="ECO:0000313" key="1">
    <source>
        <dbReference type="EMBL" id="TKY92409.1"/>
    </source>
</evidence>
<protein>
    <submittedName>
        <fullName evidence="1">NAD-dependent epimerase/dehydratase family protein</fullName>
    </submittedName>
</protein>
<reference evidence="1" key="1">
    <citation type="submission" date="2018-09" db="EMBL/GenBank/DDBJ databases">
        <title>A genomic encyclopedia of anaerobic methanotrophic archaea.</title>
        <authorList>
            <person name="Skennerton C.T."/>
            <person name="Chadwick G.L."/>
            <person name="Laso-Perez R."/>
            <person name="Leu A.O."/>
            <person name="Speth D.R."/>
            <person name="Yu H."/>
            <person name="Morgan-Lang C."/>
            <person name="Hatzenpichler R."/>
            <person name="Goudeau D."/>
            <person name="Malmstrom R."/>
            <person name="Woyke T."/>
            <person name="Hallam S."/>
            <person name="Tyson G.W."/>
            <person name="Wegener G."/>
            <person name="Boetius A."/>
            <person name="Orphan V.J."/>
        </authorList>
    </citation>
    <scope>NUCLEOTIDE SEQUENCE</scope>
    <source>
        <strain evidence="1">CONS3730D10UFb2</strain>
    </source>
</reference>
<accession>A0AC61SDD6</accession>
<proteinExistence type="predicted"/>
<sequence>MNILITGGAGFIGSHLADHFSKENTVFILDNFSTGRLENIDQDRCITIKGDIRNKELLDSIMQDIDYVFHEAALISVPLSMKDPSGTIKINTLGTLNVLESAKKAGVKKVIIASSAAVYGNDPVLPKHEGMTPVPESPYAVTKIDCEYLARIFFNYHGLSTAVLRYFNVYGPRQDPNSPYASAIPIFIKKALLGEDIIIYGDGDQTRDFIYVSDIVHANEVMMTRGDGGVFNAASGISITINQVVKIILEITGSQSNVIHTDVREGDVKFSSADITIISQWWKTEVDIQNGLISLVEYMKKIC</sequence>
<gene>
    <name evidence="1" type="ORF">C5S46_00780</name>
</gene>
<evidence type="ECO:0000313" key="2">
    <source>
        <dbReference type="Proteomes" id="UP000315423"/>
    </source>
</evidence>
<dbReference type="EMBL" id="QYBA01000023">
    <property type="protein sequence ID" value="TKY92409.1"/>
    <property type="molecule type" value="Genomic_DNA"/>
</dbReference>
<comment type="caution">
    <text evidence="1">The sequence shown here is derived from an EMBL/GenBank/DDBJ whole genome shotgun (WGS) entry which is preliminary data.</text>
</comment>
<name>A0AC61SDD6_9EURY</name>
<organism evidence="1 2">
    <name type="scientific">Candidatus Methanomarinus sp</name>
    <dbReference type="NCBI Taxonomy" id="3386244"/>
    <lineage>
        <taxon>Archaea</taxon>
        <taxon>Methanobacteriati</taxon>
        <taxon>Methanobacteriota</taxon>
        <taxon>Stenosarchaea group</taxon>
        <taxon>Methanomicrobia</taxon>
        <taxon>Methanosarcinales</taxon>
        <taxon>ANME-2 cluster</taxon>
        <taxon>Candidatus Methanocomedenaceae</taxon>
        <taxon>Candidatus Methanomarinus</taxon>
    </lineage>
</organism>